<dbReference type="Gene3D" id="3.40.630.30">
    <property type="match status" value="1"/>
</dbReference>
<sequence>MISKVTLIARTSPLPTELDITTRSLSTEDISALGELYFSAYDAGFGEKSVEAATADITDTFAGKYGNFLADISQVALDESGKIIAAVLVVERSAEDNSPEVPLLIELFTDRDHRRRGLAERLVVISSDLLFQSGHREVSVRVDDSNSAALALYLSLEFRRAEADEDQD</sequence>
<reference evidence="3" key="1">
    <citation type="journal article" date="2008" name="J. Bacteriol.">
        <title>Genome sequence of the fish pathogen Renibacterium salmoninarum suggests reductive evolution away from an environmental Arthrobacter ancestor.</title>
        <authorList>
            <person name="Wiens G.D."/>
            <person name="Rockey D.D."/>
            <person name="Wu Z."/>
            <person name="Chang J."/>
            <person name="Levy R."/>
            <person name="Crane S."/>
            <person name="Chen D.S."/>
            <person name="Capri G.R."/>
            <person name="Burnett J.R."/>
            <person name="Sudheesh P.S."/>
            <person name="Schipma M.J."/>
            <person name="Burd H."/>
            <person name="Bhattacharyya A."/>
            <person name="Rhodes L.D."/>
            <person name="Kaul R."/>
            <person name="Strom M.S."/>
        </authorList>
    </citation>
    <scope>NUCLEOTIDE SEQUENCE [LARGE SCALE GENOMIC DNA]</scope>
    <source>
        <strain evidence="3">ATCC 33209 / DSM 20767 / JCM 11484 / NBRC 15589 / NCIMB 2235</strain>
    </source>
</reference>
<dbReference type="Proteomes" id="UP000002007">
    <property type="component" value="Chromosome"/>
</dbReference>
<dbReference type="InterPro" id="IPR016181">
    <property type="entry name" value="Acyl_CoA_acyltransferase"/>
</dbReference>
<dbReference type="eggNOG" id="COG0456">
    <property type="taxonomic scope" value="Bacteria"/>
</dbReference>
<dbReference type="GO" id="GO:0016747">
    <property type="term" value="F:acyltransferase activity, transferring groups other than amino-acyl groups"/>
    <property type="evidence" value="ECO:0007669"/>
    <property type="project" value="InterPro"/>
</dbReference>
<gene>
    <name evidence="2" type="ordered locus">RSal33209_3491</name>
</gene>
<dbReference type="HOGENOM" id="CLU_128594_0_0_11"/>
<protein>
    <submittedName>
        <fullName evidence="2">Acetyltransferase, gnat family</fullName>
    </submittedName>
</protein>
<name>A9WVH9_RENSM</name>
<organism evidence="2 3">
    <name type="scientific">Renibacterium salmoninarum (strain ATCC 33209 / DSM 20767 / JCM 11484 / NBRC 15589 / NCIMB 2235)</name>
    <dbReference type="NCBI Taxonomy" id="288705"/>
    <lineage>
        <taxon>Bacteria</taxon>
        <taxon>Bacillati</taxon>
        <taxon>Actinomycetota</taxon>
        <taxon>Actinomycetes</taxon>
        <taxon>Micrococcales</taxon>
        <taxon>Micrococcaceae</taxon>
        <taxon>Renibacterium</taxon>
    </lineage>
</organism>
<dbReference type="SUPFAM" id="SSF55729">
    <property type="entry name" value="Acyl-CoA N-acyltransferases (Nat)"/>
    <property type="match status" value="1"/>
</dbReference>
<proteinExistence type="predicted"/>
<dbReference type="EMBL" id="CP000910">
    <property type="protein sequence ID" value="ABY25200.1"/>
    <property type="molecule type" value="Genomic_DNA"/>
</dbReference>
<dbReference type="PROSITE" id="PS51186">
    <property type="entry name" value="GNAT"/>
    <property type="match status" value="1"/>
</dbReference>
<keyword evidence="3" id="KW-1185">Reference proteome</keyword>
<evidence type="ECO:0000259" key="1">
    <source>
        <dbReference type="PROSITE" id="PS51186"/>
    </source>
</evidence>
<dbReference type="InterPro" id="IPR000182">
    <property type="entry name" value="GNAT_dom"/>
</dbReference>
<dbReference type="STRING" id="288705.RSal33209_3491"/>
<feature type="domain" description="N-acetyltransferase" evidence="1">
    <location>
        <begin position="20"/>
        <end position="168"/>
    </location>
</feature>
<dbReference type="KEGG" id="rsa:RSal33209_3491"/>
<dbReference type="AlphaFoldDB" id="A9WVH9"/>
<keyword evidence="2" id="KW-0808">Transferase</keyword>
<dbReference type="Pfam" id="PF00583">
    <property type="entry name" value="Acetyltransf_1"/>
    <property type="match status" value="1"/>
</dbReference>
<evidence type="ECO:0000313" key="2">
    <source>
        <dbReference type="EMBL" id="ABY25200.1"/>
    </source>
</evidence>
<evidence type="ECO:0000313" key="3">
    <source>
        <dbReference type="Proteomes" id="UP000002007"/>
    </source>
</evidence>
<dbReference type="CDD" id="cd04301">
    <property type="entry name" value="NAT_SF"/>
    <property type="match status" value="1"/>
</dbReference>
<accession>A9WVH9</accession>
<dbReference type="RefSeq" id="WP_012246828.1">
    <property type="nucleotide sequence ID" value="NC_010168.1"/>
</dbReference>